<dbReference type="AlphaFoldDB" id="A0A5B7FH58"/>
<feature type="region of interest" description="Disordered" evidence="1">
    <location>
        <begin position="92"/>
        <end position="119"/>
    </location>
</feature>
<organism evidence="2 3">
    <name type="scientific">Portunus trituberculatus</name>
    <name type="common">Swimming crab</name>
    <name type="synonym">Neptunus trituberculatus</name>
    <dbReference type="NCBI Taxonomy" id="210409"/>
    <lineage>
        <taxon>Eukaryota</taxon>
        <taxon>Metazoa</taxon>
        <taxon>Ecdysozoa</taxon>
        <taxon>Arthropoda</taxon>
        <taxon>Crustacea</taxon>
        <taxon>Multicrustacea</taxon>
        <taxon>Malacostraca</taxon>
        <taxon>Eumalacostraca</taxon>
        <taxon>Eucarida</taxon>
        <taxon>Decapoda</taxon>
        <taxon>Pleocyemata</taxon>
        <taxon>Brachyura</taxon>
        <taxon>Eubrachyura</taxon>
        <taxon>Portunoidea</taxon>
        <taxon>Portunidae</taxon>
        <taxon>Portuninae</taxon>
        <taxon>Portunus</taxon>
    </lineage>
</organism>
<evidence type="ECO:0000313" key="3">
    <source>
        <dbReference type="Proteomes" id="UP000324222"/>
    </source>
</evidence>
<dbReference type="Proteomes" id="UP000324222">
    <property type="component" value="Unassembled WGS sequence"/>
</dbReference>
<comment type="caution">
    <text evidence="2">The sequence shown here is derived from an EMBL/GenBank/DDBJ whole genome shotgun (WGS) entry which is preliminary data.</text>
</comment>
<protein>
    <submittedName>
        <fullName evidence="2">Uncharacterized protein</fullName>
    </submittedName>
</protein>
<evidence type="ECO:0000313" key="2">
    <source>
        <dbReference type="EMBL" id="MPC44885.1"/>
    </source>
</evidence>
<evidence type="ECO:0000256" key="1">
    <source>
        <dbReference type="SAM" id="MobiDB-lite"/>
    </source>
</evidence>
<sequence length="119" mass="13044">MAPPSTRLCHLEDRSATCANTCANIRPCAIPLSVAPFPPVLTLAAAQHAKPNKCNPSNLHKETDIVVLTEKFGASNVVVMLQVIFVQVKHWRESLSDESPPPSEQGRPGLQPRRSKELR</sequence>
<name>A0A5B7FH58_PORTR</name>
<proteinExistence type="predicted"/>
<gene>
    <name evidence="2" type="ORF">E2C01_038566</name>
</gene>
<accession>A0A5B7FH58</accession>
<reference evidence="2 3" key="1">
    <citation type="submission" date="2019-05" db="EMBL/GenBank/DDBJ databases">
        <title>Another draft genome of Portunus trituberculatus and its Hox gene families provides insights of decapod evolution.</title>
        <authorList>
            <person name="Jeong J.-H."/>
            <person name="Song I."/>
            <person name="Kim S."/>
            <person name="Choi T."/>
            <person name="Kim D."/>
            <person name="Ryu S."/>
            <person name="Kim W."/>
        </authorList>
    </citation>
    <scope>NUCLEOTIDE SEQUENCE [LARGE SCALE GENOMIC DNA]</scope>
    <source>
        <tissue evidence="2">Muscle</tissue>
    </source>
</reference>
<dbReference type="EMBL" id="VSRR010006477">
    <property type="protein sequence ID" value="MPC44885.1"/>
    <property type="molecule type" value="Genomic_DNA"/>
</dbReference>
<keyword evidence="3" id="KW-1185">Reference proteome</keyword>